<keyword evidence="5 6" id="KW-0472">Membrane</keyword>
<feature type="transmembrane region" description="Helical" evidence="6">
    <location>
        <begin position="320"/>
        <end position="341"/>
    </location>
</feature>
<evidence type="ECO:0000256" key="5">
    <source>
        <dbReference type="ARBA" id="ARBA00023136"/>
    </source>
</evidence>
<protein>
    <submittedName>
        <fullName evidence="8">MFS transporter</fullName>
    </submittedName>
</protein>
<dbReference type="PROSITE" id="PS50850">
    <property type="entry name" value="MFS"/>
    <property type="match status" value="1"/>
</dbReference>
<dbReference type="Pfam" id="PF07690">
    <property type="entry name" value="MFS_1"/>
    <property type="match status" value="1"/>
</dbReference>
<feature type="transmembrane region" description="Helical" evidence="6">
    <location>
        <begin position="219"/>
        <end position="239"/>
    </location>
</feature>
<dbReference type="PANTHER" id="PTHR43791:SF84">
    <property type="entry name" value="TRANSPORTER, PUTATIVE (AFU_ORTHOLOGUE AFUA_3G09170)-RELATED"/>
    <property type="match status" value="1"/>
</dbReference>
<keyword evidence="2" id="KW-0813">Transport</keyword>
<feature type="transmembrane region" description="Helical" evidence="6">
    <location>
        <begin position="123"/>
        <end position="143"/>
    </location>
</feature>
<accession>A0ABR1F4Y7</accession>
<feature type="transmembrane region" description="Helical" evidence="6">
    <location>
        <begin position="353"/>
        <end position="371"/>
    </location>
</feature>
<dbReference type="GeneID" id="90039703"/>
<feature type="transmembrane region" description="Helical" evidence="6">
    <location>
        <begin position="149"/>
        <end position="173"/>
    </location>
</feature>
<feature type="transmembrane region" description="Helical" evidence="6">
    <location>
        <begin position="55"/>
        <end position="74"/>
    </location>
</feature>
<dbReference type="SUPFAM" id="SSF103473">
    <property type="entry name" value="MFS general substrate transporter"/>
    <property type="match status" value="1"/>
</dbReference>
<evidence type="ECO:0000313" key="8">
    <source>
        <dbReference type="EMBL" id="KAK7204886.1"/>
    </source>
</evidence>
<evidence type="ECO:0000256" key="1">
    <source>
        <dbReference type="ARBA" id="ARBA00004141"/>
    </source>
</evidence>
<name>A0ABR1F4Y7_9ASCO</name>
<sequence>MTSATAPAATEMDTDLDTKAELEMLEYAGTRQVDYSGVADKTDPAEIALVRRLDFVILPMLWIMYFCNFMDRNAVTNAKLDNLSKDLGLHGSEYNTAISILFVGYLLGQIPSNMILTRVRPSWYMASFMMLWAVVSGLTAAVHNYTGLVLIRFFLGIVEAPFYPGALYMLSIFYTKKELSLRIALFYTGNISANAFSGLIAAAVFATLDGTHGLEGWRWLFIITGVVTFGCALVGFFILPDNPGQTWWLSAEQRELAVERIKRDTTEESGTTSMMNGLKQACGDYRTWLFCFMMNMHVSGDSFKNFFPSMIKTLGFDTTITLVLTCPPYVASLVVSPLLCWSSGRFNERTWHIIGATGAVITGFIIAASTTNIAARYVGVVIFVSMSSGVNDIMLGWAASTLGQTPEKRAVAMAMVNMLSNVSSVYTPYLWNDSTAPRYIPGMASCAAFSVMVVVSTYVIMIVLKRDNVRIRQSAPETTVLYAY</sequence>
<dbReference type="Gene3D" id="1.20.1250.20">
    <property type="entry name" value="MFS general substrate transporter like domains"/>
    <property type="match status" value="2"/>
</dbReference>
<feature type="transmembrane region" description="Helical" evidence="6">
    <location>
        <begin position="94"/>
        <end position="116"/>
    </location>
</feature>
<evidence type="ECO:0000256" key="4">
    <source>
        <dbReference type="ARBA" id="ARBA00022989"/>
    </source>
</evidence>
<evidence type="ECO:0000313" key="9">
    <source>
        <dbReference type="Proteomes" id="UP001498771"/>
    </source>
</evidence>
<comment type="caution">
    <text evidence="8">The sequence shown here is derived from an EMBL/GenBank/DDBJ whole genome shotgun (WGS) entry which is preliminary data.</text>
</comment>
<evidence type="ECO:0000256" key="3">
    <source>
        <dbReference type="ARBA" id="ARBA00022692"/>
    </source>
</evidence>
<feature type="transmembrane region" description="Helical" evidence="6">
    <location>
        <begin position="442"/>
        <end position="464"/>
    </location>
</feature>
<proteinExistence type="predicted"/>
<feature type="transmembrane region" description="Helical" evidence="6">
    <location>
        <begin position="185"/>
        <end position="207"/>
    </location>
</feature>
<evidence type="ECO:0000259" key="7">
    <source>
        <dbReference type="PROSITE" id="PS50850"/>
    </source>
</evidence>
<dbReference type="InterPro" id="IPR036259">
    <property type="entry name" value="MFS_trans_sf"/>
</dbReference>
<keyword evidence="3 6" id="KW-0812">Transmembrane</keyword>
<dbReference type="EMBL" id="JBBJBU010000007">
    <property type="protein sequence ID" value="KAK7204886.1"/>
    <property type="molecule type" value="Genomic_DNA"/>
</dbReference>
<feature type="transmembrane region" description="Helical" evidence="6">
    <location>
        <begin position="377"/>
        <end position="398"/>
    </location>
</feature>
<evidence type="ECO:0000256" key="6">
    <source>
        <dbReference type="SAM" id="Phobius"/>
    </source>
</evidence>
<keyword evidence="4 6" id="KW-1133">Transmembrane helix</keyword>
<dbReference type="InterPro" id="IPR011701">
    <property type="entry name" value="MFS"/>
</dbReference>
<dbReference type="RefSeq" id="XP_064767919.1">
    <property type="nucleotide sequence ID" value="XM_064914191.1"/>
</dbReference>
<feature type="domain" description="Major facilitator superfamily (MFS) profile" evidence="7">
    <location>
        <begin position="57"/>
        <end position="468"/>
    </location>
</feature>
<dbReference type="PANTHER" id="PTHR43791">
    <property type="entry name" value="PERMEASE-RELATED"/>
    <property type="match status" value="1"/>
</dbReference>
<evidence type="ECO:0000256" key="2">
    <source>
        <dbReference type="ARBA" id="ARBA00022448"/>
    </source>
</evidence>
<gene>
    <name evidence="8" type="ORF">BZA70DRAFT_290199</name>
</gene>
<keyword evidence="9" id="KW-1185">Reference proteome</keyword>
<dbReference type="InterPro" id="IPR020846">
    <property type="entry name" value="MFS_dom"/>
</dbReference>
<comment type="subcellular location">
    <subcellularLocation>
        <location evidence="1">Membrane</location>
        <topology evidence="1">Multi-pass membrane protein</topology>
    </subcellularLocation>
</comment>
<reference evidence="8 9" key="1">
    <citation type="submission" date="2024-03" db="EMBL/GenBank/DDBJ databases">
        <title>Genome-scale model development and genomic sequencing of the oleaginous clade Lipomyces.</title>
        <authorList>
            <consortium name="Lawrence Berkeley National Laboratory"/>
            <person name="Czajka J.J."/>
            <person name="Han Y."/>
            <person name="Kim J."/>
            <person name="Mondo S.J."/>
            <person name="Hofstad B.A."/>
            <person name="Robles A."/>
            <person name="Haridas S."/>
            <person name="Riley R."/>
            <person name="LaButti K."/>
            <person name="Pangilinan J."/>
            <person name="Andreopoulos W."/>
            <person name="Lipzen A."/>
            <person name="Yan J."/>
            <person name="Wang M."/>
            <person name="Ng V."/>
            <person name="Grigoriev I.V."/>
            <person name="Spatafora J.W."/>
            <person name="Magnuson J.K."/>
            <person name="Baker S.E."/>
            <person name="Pomraning K.R."/>
        </authorList>
    </citation>
    <scope>NUCLEOTIDE SEQUENCE [LARGE SCALE GENOMIC DNA]</scope>
    <source>
        <strain evidence="8 9">Phaff 52-87</strain>
    </source>
</reference>
<dbReference type="Proteomes" id="UP001498771">
    <property type="component" value="Unassembled WGS sequence"/>
</dbReference>
<organism evidence="8 9">
    <name type="scientific">Myxozyma melibiosi</name>
    <dbReference type="NCBI Taxonomy" id="54550"/>
    <lineage>
        <taxon>Eukaryota</taxon>
        <taxon>Fungi</taxon>
        <taxon>Dikarya</taxon>
        <taxon>Ascomycota</taxon>
        <taxon>Saccharomycotina</taxon>
        <taxon>Lipomycetes</taxon>
        <taxon>Lipomycetales</taxon>
        <taxon>Lipomycetaceae</taxon>
        <taxon>Myxozyma</taxon>
    </lineage>
</organism>